<reference evidence="1" key="2">
    <citation type="submission" date="2019-01" db="UniProtKB">
        <authorList>
            <consortium name="EnsemblPlants"/>
        </authorList>
    </citation>
    <scope>IDENTIFICATION</scope>
    <source>
        <strain evidence="1">cv. Heinz 1706</strain>
    </source>
</reference>
<name>A0A3Q7G7H7_SOLLC</name>
<sequence>MLKFIVKALTFLSCPENLNIENKAIVTCISFKECRYHYLSSSYGQHGNHVSERHSSPEFDHYQNWLASQYMLALIETQCLAAHDGFAEVWSLAVLAAFELKGPEDRCVLGRILDSFLVIEELDETGMEMESETHWSKGLVFVVGWLGVFGGEEGFPDIVVFVELDGCFGDEFSFTGLKDGLALGLVLLEGCELVRDLEP</sequence>
<dbReference type="Proteomes" id="UP000004994">
    <property type="component" value="Chromosome 4"/>
</dbReference>
<organism evidence="1">
    <name type="scientific">Solanum lycopersicum</name>
    <name type="common">Tomato</name>
    <name type="synonym">Lycopersicon esculentum</name>
    <dbReference type="NCBI Taxonomy" id="4081"/>
    <lineage>
        <taxon>Eukaryota</taxon>
        <taxon>Viridiplantae</taxon>
        <taxon>Streptophyta</taxon>
        <taxon>Embryophyta</taxon>
        <taxon>Tracheophyta</taxon>
        <taxon>Spermatophyta</taxon>
        <taxon>Magnoliopsida</taxon>
        <taxon>eudicotyledons</taxon>
        <taxon>Gunneridae</taxon>
        <taxon>Pentapetalae</taxon>
        <taxon>asterids</taxon>
        <taxon>lamiids</taxon>
        <taxon>Solanales</taxon>
        <taxon>Solanaceae</taxon>
        <taxon>Solanoideae</taxon>
        <taxon>Solaneae</taxon>
        <taxon>Solanum</taxon>
        <taxon>Solanum subgen. Lycopersicon</taxon>
    </lineage>
</organism>
<keyword evidence="2" id="KW-1185">Reference proteome</keyword>
<reference evidence="1" key="1">
    <citation type="journal article" date="2012" name="Nature">
        <title>The tomato genome sequence provides insights into fleshy fruit evolution.</title>
        <authorList>
            <consortium name="Tomato Genome Consortium"/>
        </authorList>
    </citation>
    <scope>NUCLEOTIDE SEQUENCE [LARGE SCALE GENOMIC DNA]</scope>
    <source>
        <strain evidence="1">cv. Heinz 1706</strain>
    </source>
</reference>
<proteinExistence type="predicted"/>
<evidence type="ECO:0000313" key="2">
    <source>
        <dbReference type="Proteomes" id="UP000004994"/>
    </source>
</evidence>
<dbReference type="InParanoid" id="A0A3Q7G7H7"/>
<dbReference type="Gramene" id="Solyc04g080525.1.1">
    <property type="protein sequence ID" value="Solyc04g080525.1.1"/>
    <property type="gene ID" value="Solyc04g080525.1"/>
</dbReference>
<dbReference type="AlphaFoldDB" id="A0A3Q7G7H7"/>
<protein>
    <submittedName>
        <fullName evidence="1">Uncharacterized protein</fullName>
    </submittedName>
</protein>
<accession>A0A3Q7G7H7</accession>
<evidence type="ECO:0000313" key="1">
    <source>
        <dbReference type="EnsemblPlants" id="Solyc04g080525.1.1"/>
    </source>
</evidence>
<dbReference type="EnsemblPlants" id="Solyc04g080525.1.1">
    <property type="protein sequence ID" value="Solyc04g080525.1.1"/>
    <property type="gene ID" value="Solyc04g080525.1"/>
</dbReference>